<evidence type="ECO:0000313" key="1">
    <source>
        <dbReference type="EMBL" id="NML19065.1"/>
    </source>
</evidence>
<protein>
    <submittedName>
        <fullName evidence="1">Pirin</fullName>
    </submittedName>
</protein>
<dbReference type="Proteomes" id="UP000574067">
    <property type="component" value="Unassembled WGS sequence"/>
</dbReference>
<comment type="caution">
    <text evidence="1">The sequence shown here is derived from an EMBL/GenBank/DDBJ whole genome shotgun (WGS) entry which is preliminary data.</text>
</comment>
<accession>A0A848FJK2</accession>
<gene>
    <name evidence="1" type="ORF">HHL10_29270</name>
</gene>
<sequence length="254" mass="28768">MARALVQATLPHKKVEGNEFTRTNGSYTLSIMAPSKIGLPYGTIPRLLLAYVTREAVRTNSRVIELGESMAAFMRQLGLIRAGGPRGDITRLKDQTRRLFTSTVSLTYEGPGRMTDMGFRLADRIDMWWHAQDPEQDDQWHSTITLTEPFFREVVEGPVPIDMRALTALKRSPMALDTYIWLTYRYSYLTRPTAIPWSTLAAQFGADYSRERDFKAAFKDELHKVLTVYPDAQVEESSSGLVLKPSPPHVGKVR</sequence>
<name>A0A848FJK2_9BURK</name>
<dbReference type="Pfam" id="PF04796">
    <property type="entry name" value="RepA_C"/>
    <property type="match status" value="1"/>
</dbReference>
<reference evidence="1 2" key="1">
    <citation type="submission" date="2020-04" db="EMBL/GenBank/DDBJ databases">
        <title>Azohydromonas sp. isolated from soil.</title>
        <authorList>
            <person name="Dahal R.H."/>
        </authorList>
    </citation>
    <scope>NUCLEOTIDE SEQUENCE [LARGE SCALE GENOMIC DNA]</scope>
    <source>
        <strain evidence="1 2">G-1-1-14</strain>
    </source>
</reference>
<keyword evidence="2" id="KW-1185">Reference proteome</keyword>
<proteinExistence type="predicted"/>
<evidence type="ECO:0000313" key="2">
    <source>
        <dbReference type="Proteomes" id="UP000574067"/>
    </source>
</evidence>
<dbReference type="AlphaFoldDB" id="A0A848FJK2"/>
<dbReference type="EMBL" id="JABBFW010000053">
    <property type="protein sequence ID" value="NML19065.1"/>
    <property type="molecule type" value="Genomic_DNA"/>
</dbReference>
<dbReference type="InterPro" id="IPR006881">
    <property type="entry name" value="RepA_C"/>
</dbReference>
<organism evidence="1 2">
    <name type="scientific">Azohydromonas caseinilytica</name>
    <dbReference type="NCBI Taxonomy" id="2728836"/>
    <lineage>
        <taxon>Bacteria</taxon>
        <taxon>Pseudomonadati</taxon>
        <taxon>Pseudomonadota</taxon>
        <taxon>Betaproteobacteria</taxon>
        <taxon>Burkholderiales</taxon>
        <taxon>Sphaerotilaceae</taxon>
        <taxon>Azohydromonas</taxon>
    </lineage>
</organism>